<protein>
    <submittedName>
        <fullName evidence="1">Uncharacterized protein</fullName>
    </submittedName>
</protein>
<evidence type="ECO:0000313" key="2">
    <source>
        <dbReference type="Proteomes" id="UP000517916"/>
    </source>
</evidence>
<dbReference type="EMBL" id="JACJID010000005">
    <property type="protein sequence ID" value="MBA8929419.1"/>
    <property type="molecule type" value="Genomic_DNA"/>
</dbReference>
<dbReference type="RefSeq" id="WP_182839339.1">
    <property type="nucleotide sequence ID" value="NZ_BAAABQ010000004.1"/>
</dbReference>
<evidence type="ECO:0000313" key="1">
    <source>
        <dbReference type="EMBL" id="MBA8929419.1"/>
    </source>
</evidence>
<dbReference type="Proteomes" id="UP000517916">
    <property type="component" value="Unassembled WGS sequence"/>
</dbReference>
<accession>A0ABR6BR73</accession>
<organism evidence="1 2">
    <name type="scientific">Kutzneria viridogrisea</name>
    <dbReference type="NCBI Taxonomy" id="47990"/>
    <lineage>
        <taxon>Bacteria</taxon>
        <taxon>Bacillati</taxon>
        <taxon>Actinomycetota</taxon>
        <taxon>Actinomycetes</taxon>
        <taxon>Pseudonocardiales</taxon>
        <taxon>Pseudonocardiaceae</taxon>
        <taxon>Kutzneria</taxon>
    </lineage>
</organism>
<keyword evidence="2" id="KW-1185">Reference proteome</keyword>
<gene>
    <name evidence="1" type="ORF">BC739_006637</name>
</gene>
<comment type="caution">
    <text evidence="1">The sequence shown here is derived from an EMBL/GenBank/DDBJ whole genome shotgun (WGS) entry which is preliminary data.</text>
</comment>
<reference evidence="1 2" key="1">
    <citation type="submission" date="2020-08" db="EMBL/GenBank/DDBJ databases">
        <title>Genomic Encyclopedia of Archaeal and Bacterial Type Strains, Phase II (KMG-II): from individual species to whole genera.</title>
        <authorList>
            <person name="Goeker M."/>
        </authorList>
    </citation>
    <scope>NUCLEOTIDE SEQUENCE [LARGE SCALE GENOMIC DNA]</scope>
    <source>
        <strain evidence="1 2">DSM 43850</strain>
    </source>
</reference>
<proteinExistence type="predicted"/>
<sequence>MLGGNLDIIWAQAVRDRALESVLVPVDDDAGPLLRSVLVDLATVSRDSVALSALRGSCWQRAQVSVERGEGQMVLSLTLPTGLASLWSAARRAPRPSVKDEPPTRVVDDDGVTWTACPHADSVVFQPNSRARKHGGLPGALDFGELLGQRWPYRVVEPVAPHEDHAALVPVLVAAGRRAMASVLVALGKLVLLCVERERIRTCGTFSPAWRDGTWELTAGRPGSSESEALIAAVWDGGLDIADSRTDPSAVSAVYATLYRWITGPTYIEVAENLLHVVGAVIDERGGWDLVADQWLRGKSVAPGQDRMAASVRAARLRDLFASAATNP</sequence>
<name>A0ABR6BR73_9PSEU</name>